<dbReference type="EMBL" id="MCFA01000042">
    <property type="protein sequence ID" value="ORY13405.1"/>
    <property type="molecule type" value="Genomic_DNA"/>
</dbReference>
<gene>
    <name evidence="3" type="ORF">BCR34DRAFT_268744</name>
</gene>
<name>A0A1Y1ZUF2_9PLEO</name>
<dbReference type="STRING" id="1231657.A0A1Y1ZUF2"/>
<evidence type="ECO:0000256" key="1">
    <source>
        <dbReference type="ARBA" id="ARBA00006484"/>
    </source>
</evidence>
<dbReference type="GO" id="GO:0016491">
    <property type="term" value="F:oxidoreductase activity"/>
    <property type="evidence" value="ECO:0007669"/>
    <property type="project" value="TreeGrafter"/>
</dbReference>
<dbReference type="PRINTS" id="PR00080">
    <property type="entry name" value="SDRFAMILY"/>
</dbReference>
<dbReference type="Pfam" id="PF00106">
    <property type="entry name" value="adh_short"/>
    <property type="match status" value="1"/>
</dbReference>
<dbReference type="InterPro" id="IPR002347">
    <property type="entry name" value="SDR_fam"/>
</dbReference>
<comment type="similarity">
    <text evidence="1 2">Belongs to the short-chain dehydrogenases/reductases (SDR) family.</text>
</comment>
<dbReference type="InterPro" id="IPR051468">
    <property type="entry name" value="Fungal_SecMetab_SDRs"/>
</dbReference>
<dbReference type="PANTHER" id="PTHR43544:SF32">
    <property type="entry name" value="CHAIN DEHYDROGENASE, PUTATIVE (AFU_ORTHOLOGUE AFUA_5G01530)-RELATED"/>
    <property type="match status" value="1"/>
</dbReference>
<dbReference type="SUPFAM" id="SSF51735">
    <property type="entry name" value="NAD(P)-binding Rossmann-fold domains"/>
    <property type="match status" value="1"/>
</dbReference>
<dbReference type="AlphaFoldDB" id="A0A1Y1ZUF2"/>
<dbReference type="PRINTS" id="PR00081">
    <property type="entry name" value="GDHRDH"/>
</dbReference>
<comment type="caution">
    <text evidence="3">The sequence shown here is derived from an EMBL/GenBank/DDBJ whole genome shotgun (WGS) entry which is preliminary data.</text>
</comment>
<reference evidence="3 4" key="1">
    <citation type="submission" date="2016-07" db="EMBL/GenBank/DDBJ databases">
        <title>Pervasive Adenine N6-methylation of Active Genes in Fungi.</title>
        <authorList>
            <consortium name="DOE Joint Genome Institute"/>
            <person name="Mondo S.J."/>
            <person name="Dannebaum R.O."/>
            <person name="Kuo R.C."/>
            <person name="Labutti K."/>
            <person name="Haridas S."/>
            <person name="Kuo A."/>
            <person name="Salamov A."/>
            <person name="Ahrendt S.R."/>
            <person name="Lipzen A."/>
            <person name="Sullivan W."/>
            <person name="Andreopoulos W.B."/>
            <person name="Clum A."/>
            <person name="Lindquist E."/>
            <person name="Daum C."/>
            <person name="Ramamoorthy G.K."/>
            <person name="Gryganskyi A."/>
            <person name="Culley D."/>
            <person name="Magnuson J.K."/>
            <person name="James T.Y."/>
            <person name="O'Malley M.A."/>
            <person name="Stajich J.E."/>
            <person name="Spatafora J.W."/>
            <person name="Visel A."/>
            <person name="Grigoriev I.V."/>
        </authorList>
    </citation>
    <scope>NUCLEOTIDE SEQUENCE [LARGE SCALE GENOMIC DNA]</scope>
    <source>
        <strain evidence="3 4">CBS 115471</strain>
    </source>
</reference>
<dbReference type="InterPro" id="IPR036291">
    <property type="entry name" value="NAD(P)-bd_dom_sf"/>
</dbReference>
<evidence type="ECO:0000313" key="4">
    <source>
        <dbReference type="Proteomes" id="UP000193144"/>
    </source>
</evidence>
<organism evidence="3 4">
    <name type="scientific">Clohesyomyces aquaticus</name>
    <dbReference type="NCBI Taxonomy" id="1231657"/>
    <lineage>
        <taxon>Eukaryota</taxon>
        <taxon>Fungi</taxon>
        <taxon>Dikarya</taxon>
        <taxon>Ascomycota</taxon>
        <taxon>Pezizomycotina</taxon>
        <taxon>Dothideomycetes</taxon>
        <taxon>Pleosporomycetidae</taxon>
        <taxon>Pleosporales</taxon>
        <taxon>Lindgomycetaceae</taxon>
        <taxon>Clohesyomyces</taxon>
    </lineage>
</organism>
<dbReference type="Proteomes" id="UP000193144">
    <property type="component" value="Unassembled WGS sequence"/>
</dbReference>
<proteinExistence type="inferred from homology"/>
<accession>A0A1Y1ZUF2</accession>
<dbReference type="GO" id="GO:0005737">
    <property type="term" value="C:cytoplasm"/>
    <property type="evidence" value="ECO:0007669"/>
    <property type="project" value="TreeGrafter"/>
</dbReference>
<evidence type="ECO:0000256" key="2">
    <source>
        <dbReference type="RuleBase" id="RU000363"/>
    </source>
</evidence>
<dbReference type="GO" id="GO:0019748">
    <property type="term" value="P:secondary metabolic process"/>
    <property type="evidence" value="ECO:0007669"/>
    <property type="project" value="TreeGrafter"/>
</dbReference>
<dbReference type="OrthoDB" id="7289984at2759"/>
<dbReference type="PANTHER" id="PTHR43544">
    <property type="entry name" value="SHORT-CHAIN DEHYDROGENASE/REDUCTASE"/>
    <property type="match status" value="1"/>
</dbReference>
<sequence length="252" mass="27758">MMASETRFILITGASNGIGKDSTHALVSASPNNHVIMGVRNMDKGQAVLKELQARNPQGTLSLVHLDVTNDDTISAAVKTIDSDFGRIDVLVNNAGVHFGLPASRENLRATFETNVFGPMLLTQSCESLLRKSKDPRVINVSSILGSINRRTDPSWLYYQVPADQYQMSKAALNMLSACQNFHYKDFGCKVWSFCPGFVVTDLTGAEDRQNRINRGAESSETSARGILEIVEGKRDGEVNQFVERYGKVSPW</sequence>
<keyword evidence="4" id="KW-1185">Reference proteome</keyword>
<dbReference type="Gene3D" id="3.40.50.720">
    <property type="entry name" value="NAD(P)-binding Rossmann-like Domain"/>
    <property type="match status" value="1"/>
</dbReference>
<evidence type="ECO:0000313" key="3">
    <source>
        <dbReference type="EMBL" id="ORY13405.1"/>
    </source>
</evidence>
<protein>
    <recommendedName>
        <fullName evidence="5">Short chain dehydrogenase</fullName>
    </recommendedName>
</protein>
<evidence type="ECO:0008006" key="5">
    <source>
        <dbReference type="Google" id="ProtNLM"/>
    </source>
</evidence>